<keyword evidence="3" id="KW-0645">Protease</keyword>
<dbReference type="InterPro" id="IPR007280">
    <property type="entry name" value="Peptidase_C_arc/bac"/>
</dbReference>
<dbReference type="Gene3D" id="2.60.120.380">
    <property type="match status" value="2"/>
</dbReference>
<proteinExistence type="predicted"/>
<protein>
    <submittedName>
        <fullName evidence="3">Putative subtilase-type serine protease</fullName>
        <ecNumber evidence="3">3.4.21.-</ecNumber>
    </submittedName>
</protein>
<keyword evidence="1" id="KW-0732">Signal</keyword>
<organism evidence="3 4">
    <name type="scientific">Gimesia algae</name>
    <dbReference type="NCBI Taxonomy" id="2527971"/>
    <lineage>
        <taxon>Bacteria</taxon>
        <taxon>Pseudomonadati</taxon>
        <taxon>Planctomycetota</taxon>
        <taxon>Planctomycetia</taxon>
        <taxon>Planctomycetales</taxon>
        <taxon>Planctomycetaceae</taxon>
        <taxon>Gimesia</taxon>
    </lineage>
</organism>
<reference evidence="3 4" key="1">
    <citation type="submission" date="2019-02" db="EMBL/GenBank/DDBJ databases">
        <title>Deep-cultivation of Planctomycetes and their phenomic and genomic characterization uncovers novel biology.</title>
        <authorList>
            <person name="Wiegand S."/>
            <person name="Jogler M."/>
            <person name="Boedeker C."/>
            <person name="Pinto D."/>
            <person name="Vollmers J."/>
            <person name="Rivas-Marin E."/>
            <person name="Kohn T."/>
            <person name="Peeters S.H."/>
            <person name="Heuer A."/>
            <person name="Rast P."/>
            <person name="Oberbeckmann S."/>
            <person name="Bunk B."/>
            <person name="Jeske O."/>
            <person name="Meyerdierks A."/>
            <person name="Storesund J.E."/>
            <person name="Kallscheuer N."/>
            <person name="Luecker S."/>
            <person name="Lage O.M."/>
            <person name="Pohl T."/>
            <person name="Merkel B.J."/>
            <person name="Hornburger P."/>
            <person name="Mueller R.-W."/>
            <person name="Bruemmer F."/>
            <person name="Labrenz M."/>
            <person name="Spormann A.M."/>
            <person name="Op den Camp H."/>
            <person name="Overmann J."/>
            <person name="Amann R."/>
            <person name="Jetten M.S.M."/>
            <person name="Mascher T."/>
            <person name="Medema M.H."/>
            <person name="Devos D.P."/>
            <person name="Kaster A.-K."/>
            <person name="Ovreas L."/>
            <person name="Rohde M."/>
            <person name="Galperin M.Y."/>
            <person name="Jogler C."/>
        </authorList>
    </citation>
    <scope>NUCLEOTIDE SEQUENCE [LARGE SCALE GENOMIC DNA]</scope>
    <source>
        <strain evidence="3 4">Pan161</strain>
    </source>
</reference>
<dbReference type="RefSeq" id="WP_197995598.1">
    <property type="nucleotide sequence ID" value="NZ_CP036343.1"/>
</dbReference>
<gene>
    <name evidence="3" type="ORF">Pan161_61890</name>
</gene>
<feature type="chain" id="PRO_5021809554" evidence="1">
    <location>
        <begin position="27"/>
        <end position="563"/>
    </location>
</feature>
<dbReference type="GO" id="GO:0006508">
    <property type="term" value="P:proteolysis"/>
    <property type="evidence" value="ECO:0007669"/>
    <property type="project" value="UniProtKB-KW"/>
</dbReference>
<dbReference type="EC" id="3.4.21.-" evidence="3"/>
<evidence type="ECO:0000259" key="2">
    <source>
        <dbReference type="Pfam" id="PF04151"/>
    </source>
</evidence>
<dbReference type="GO" id="GO:0008233">
    <property type="term" value="F:peptidase activity"/>
    <property type="evidence" value="ECO:0007669"/>
    <property type="project" value="UniProtKB-KW"/>
</dbReference>
<sequence precursor="true">MLSTARILPAVVSIALVSSLFPQAKAAPPSVNYLNPAGGQIGQQVEVSVDKTLGTAPVSVWTSAPGLTVTIPEKPAKGKEKQFTVQIDAAAKPGLYWLRFHNAEGASEIRPFIVGTLPEQAEAEPNEDLEHAQKCELPGVTINGVLAKSGDVDTFQVKLKKGQTLIASQTANEQLGSPMDGLLQIINHRGTVLEQMEDTLWFDPRIVFTAPEDGTYYVRTFAFPADPNSTIRFAGAASYIYRLTLTTGPFIDHSLPLAWHPSTATPVALEGWNLPDDLKTLLPTVTESKEQALLSHPRLGNWLTIPLSTTPVVLETKESQAEKGQLLTIPATVTGKITEPKEIDSFRFTAKKGDKLTFKVDTYMLGYPLDAYIKLFDAKGKLLKEVDDARRNYYDAQLDYGIPADGEYRLEVTDRFQYGGFRYVYLLSIQPTEADFSLQTTEEQYTLTAGDKPLEIEVTVNRQSPRFNDDIEISVAGLPAGVTCEPVVSKLKEKTEKSVKLKLEAKADVVFQGPLEIKGVSLKDKTQVHTPTAVIKGISPKRKTARPKADLELPYLWLTIKKK</sequence>
<evidence type="ECO:0000313" key="3">
    <source>
        <dbReference type="EMBL" id="QDT94493.1"/>
    </source>
</evidence>
<feature type="domain" description="Peptidase C-terminal archaeal/bacterial" evidence="2">
    <location>
        <begin position="151"/>
        <end position="219"/>
    </location>
</feature>
<keyword evidence="3" id="KW-0378">Hydrolase</keyword>
<dbReference type="Proteomes" id="UP000316855">
    <property type="component" value="Chromosome"/>
</dbReference>
<evidence type="ECO:0000256" key="1">
    <source>
        <dbReference type="SAM" id="SignalP"/>
    </source>
</evidence>
<feature type="signal peptide" evidence="1">
    <location>
        <begin position="1"/>
        <end position="26"/>
    </location>
</feature>
<dbReference type="Pfam" id="PF04151">
    <property type="entry name" value="PPC"/>
    <property type="match status" value="1"/>
</dbReference>
<name>A0A517VNC8_9PLAN</name>
<accession>A0A517VNC8</accession>
<keyword evidence="4" id="KW-1185">Reference proteome</keyword>
<dbReference type="KEGG" id="gax:Pan161_61890"/>
<dbReference type="EMBL" id="CP036343">
    <property type="protein sequence ID" value="QDT94493.1"/>
    <property type="molecule type" value="Genomic_DNA"/>
</dbReference>
<dbReference type="AlphaFoldDB" id="A0A517VNC8"/>
<evidence type="ECO:0000313" key="4">
    <source>
        <dbReference type="Proteomes" id="UP000316855"/>
    </source>
</evidence>